<dbReference type="Pfam" id="PF00149">
    <property type="entry name" value="Metallophos"/>
    <property type="match status" value="1"/>
</dbReference>
<dbReference type="GO" id="GO:0030288">
    <property type="term" value="C:outer membrane-bounded periplasmic space"/>
    <property type="evidence" value="ECO:0007669"/>
    <property type="project" value="TreeGrafter"/>
</dbReference>
<evidence type="ECO:0000259" key="3">
    <source>
        <dbReference type="Pfam" id="PF00149"/>
    </source>
</evidence>
<dbReference type="PANTHER" id="PTHR11575">
    <property type="entry name" value="5'-NUCLEOTIDASE-RELATED"/>
    <property type="match status" value="1"/>
</dbReference>
<gene>
    <name evidence="5" type="ORF">DNK49_20215</name>
</gene>
<keyword evidence="1 2" id="KW-0732">Signal</keyword>
<dbReference type="InterPro" id="IPR004843">
    <property type="entry name" value="Calcineurin-like_PHP"/>
</dbReference>
<dbReference type="Gene3D" id="3.90.780.10">
    <property type="entry name" value="5'-Nucleotidase, C-terminal domain"/>
    <property type="match status" value="1"/>
</dbReference>
<organism evidence="5 6">
    <name type="scientific">Parazoarcus communis SWub3 = DSM 12120</name>
    <dbReference type="NCBI Taxonomy" id="1121029"/>
    <lineage>
        <taxon>Bacteria</taxon>
        <taxon>Pseudomonadati</taxon>
        <taxon>Pseudomonadota</taxon>
        <taxon>Betaproteobacteria</taxon>
        <taxon>Rhodocyclales</taxon>
        <taxon>Zoogloeaceae</taxon>
        <taxon>Parazoarcus</taxon>
    </lineage>
</organism>
<accession>A0A323UU33</accession>
<keyword evidence="6" id="KW-1185">Reference proteome</keyword>
<proteinExistence type="inferred from homology"/>
<dbReference type="InterPro" id="IPR006179">
    <property type="entry name" value="5_nucleotidase/apyrase"/>
</dbReference>
<comment type="caution">
    <text evidence="5">The sequence shown here is derived from an EMBL/GenBank/DDBJ whole genome shotgun (WGS) entry which is preliminary data.</text>
</comment>
<dbReference type="RefSeq" id="WP_110529059.1">
    <property type="nucleotide sequence ID" value="NZ_QKOE01000023.1"/>
</dbReference>
<dbReference type="OrthoDB" id="9803927at2"/>
<dbReference type="AlphaFoldDB" id="A0A323UU33"/>
<keyword evidence="2" id="KW-0378">Hydrolase</keyword>
<dbReference type="SUPFAM" id="SSF56300">
    <property type="entry name" value="Metallo-dependent phosphatases"/>
    <property type="match status" value="1"/>
</dbReference>
<comment type="similarity">
    <text evidence="2">Belongs to the 5'-nucleotidase family.</text>
</comment>
<evidence type="ECO:0000259" key="4">
    <source>
        <dbReference type="Pfam" id="PF02872"/>
    </source>
</evidence>
<dbReference type="InterPro" id="IPR008334">
    <property type="entry name" value="5'-Nucleotdase_C"/>
</dbReference>
<dbReference type="GO" id="GO:0008253">
    <property type="term" value="F:5'-nucleotidase activity"/>
    <property type="evidence" value="ECO:0007669"/>
    <property type="project" value="TreeGrafter"/>
</dbReference>
<dbReference type="Proteomes" id="UP000248259">
    <property type="component" value="Unassembled WGS sequence"/>
</dbReference>
<feature type="chain" id="PRO_5016193578" evidence="2">
    <location>
        <begin position="21"/>
        <end position="643"/>
    </location>
</feature>
<feature type="domain" description="5'-Nucleotidase C-terminal" evidence="4">
    <location>
        <begin position="447"/>
        <end position="603"/>
    </location>
</feature>
<sequence>MRLSALLATFTLFASSTALANCPGSIAFGTAASRGPQVADRLLDGRCLSAHLADAVGRDPTPDERFIAVASLASRWAEDGVLSRKEAAALMSAARDATVANTVKLRVLAFNDFHGHLDGSRLMVNSPIDGIHTAPAGGIAHLAGLVRELRTGMPDTVVVSAGDLIGASPMESAFFHDEPTIEAMNLLGLDFSAVGNHEFDDGLLELLRMQRGGCHPGGQHTCQGASVGSPVPFSGALFDFLAANVRDEHGNTLFPSYGIRTVGDIRVAFVGVALSSTPRVVNPAGVAGLRFEDEADTINSVAADLRRRGIQAIVVLLHEGGRTEGSINDCTGMQGPVVDIVSRLDDAVDLVVSGHTHHAYVCRLPKRSGQPVTVTSAGSAGRLLTRIDLTLDRQSRDVVAADARNLVVERDPSRTPILPDASTATLLAAYTALAEPIARRPVAQLGAALTRSPNAAGESPLGNVIADAHWETTLLPQAGASVAAFTNPGGMRGDLLPAADGSVTYADLFRIQPFGNTLIITTLSGRQLYEVLAQQWTSGRVLQVSSSVSYRYRELPGQPGPASREVCPGSLKIGGRPVVADADYRIAVNSYLAAGGDGFSTFSQGRDSQGGPLDVDALAAYLAHLGTVKPPALKRIQKVERCD</sequence>
<dbReference type="Pfam" id="PF02872">
    <property type="entry name" value="5_nucleotid_C"/>
    <property type="match status" value="1"/>
</dbReference>
<dbReference type="EMBL" id="QKOE01000023">
    <property type="protein sequence ID" value="PZA14716.1"/>
    <property type="molecule type" value="Genomic_DNA"/>
</dbReference>
<reference evidence="5 6" key="1">
    <citation type="submission" date="2018-06" db="EMBL/GenBank/DDBJ databases">
        <title>Azoarcus communis strain SWub3 genome.</title>
        <authorList>
            <person name="Zorraquino Salvo V."/>
            <person name="Toubiana D."/>
            <person name="Blumwald E."/>
        </authorList>
    </citation>
    <scope>NUCLEOTIDE SEQUENCE [LARGE SCALE GENOMIC DNA]</scope>
    <source>
        <strain evidence="5 6">SWub3</strain>
    </source>
</reference>
<protein>
    <submittedName>
        <fullName evidence="5">Bifunctional metallophosphatase/5'-nucleotidase</fullName>
    </submittedName>
</protein>
<dbReference type="SUPFAM" id="SSF55816">
    <property type="entry name" value="5'-nucleotidase (syn. UDP-sugar hydrolase), C-terminal domain"/>
    <property type="match status" value="1"/>
</dbReference>
<dbReference type="InterPro" id="IPR036907">
    <property type="entry name" value="5'-Nucleotdase_C_sf"/>
</dbReference>
<dbReference type="GO" id="GO:0000166">
    <property type="term" value="F:nucleotide binding"/>
    <property type="evidence" value="ECO:0007669"/>
    <property type="project" value="UniProtKB-KW"/>
</dbReference>
<keyword evidence="2" id="KW-0547">Nucleotide-binding</keyword>
<dbReference type="InterPro" id="IPR029052">
    <property type="entry name" value="Metallo-depent_PP-like"/>
</dbReference>
<name>A0A323UU33_9RHOO</name>
<evidence type="ECO:0000313" key="6">
    <source>
        <dbReference type="Proteomes" id="UP000248259"/>
    </source>
</evidence>
<dbReference type="GO" id="GO:0008768">
    <property type="term" value="F:UDP-sugar diphosphatase activity"/>
    <property type="evidence" value="ECO:0007669"/>
    <property type="project" value="TreeGrafter"/>
</dbReference>
<evidence type="ECO:0000313" key="5">
    <source>
        <dbReference type="EMBL" id="PZA14716.1"/>
    </source>
</evidence>
<dbReference type="GO" id="GO:0009166">
    <property type="term" value="P:nucleotide catabolic process"/>
    <property type="evidence" value="ECO:0007669"/>
    <property type="project" value="InterPro"/>
</dbReference>
<feature type="domain" description="Calcineurin-like phosphoesterase" evidence="3">
    <location>
        <begin position="105"/>
        <end position="358"/>
    </location>
</feature>
<dbReference type="PRINTS" id="PR01607">
    <property type="entry name" value="APYRASEFAMLY"/>
</dbReference>
<feature type="signal peptide" evidence="2">
    <location>
        <begin position="1"/>
        <end position="20"/>
    </location>
</feature>
<evidence type="ECO:0000256" key="2">
    <source>
        <dbReference type="RuleBase" id="RU362119"/>
    </source>
</evidence>
<dbReference type="PANTHER" id="PTHR11575:SF24">
    <property type="entry name" value="5'-NUCLEOTIDASE"/>
    <property type="match status" value="1"/>
</dbReference>
<dbReference type="Gene3D" id="3.60.21.10">
    <property type="match status" value="1"/>
</dbReference>
<evidence type="ECO:0000256" key="1">
    <source>
        <dbReference type="ARBA" id="ARBA00022729"/>
    </source>
</evidence>